<protein>
    <submittedName>
        <fullName evidence="2">Uncharacterized protein</fullName>
    </submittedName>
</protein>
<dbReference type="Proteomes" id="UP000000759">
    <property type="component" value="Chromosome 9"/>
</dbReference>
<dbReference type="RefSeq" id="XP_002180530.1">
    <property type="nucleotide sequence ID" value="XM_002180494.1"/>
</dbReference>
<feature type="compositionally biased region" description="Basic and acidic residues" evidence="1">
    <location>
        <begin position="227"/>
        <end position="236"/>
    </location>
</feature>
<feature type="compositionally biased region" description="Low complexity" evidence="1">
    <location>
        <begin position="477"/>
        <end position="497"/>
    </location>
</feature>
<evidence type="ECO:0000256" key="1">
    <source>
        <dbReference type="SAM" id="MobiDB-lite"/>
    </source>
</evidence>
<dbReference type="InParanoid" id="B7G0S0"/>
<keyword evidence="3" id="KW-1185">Reference proteome</keyword>
<proteinExistence type="predicted"/>
<dbReference type="GeneID" id="7201495"/>
<dbReference type="KEGG" id="pti:PHATRDRAFT_46301"/>
<sequence>MGPSDGPWVRSMGFSSMGFPVYRVSVYGVSVYGVSVYGVSVYGVSGLWGSGGRDSFLLDRLATIEGSMWTGRYGRRTGVHERSRYNHVRDPILRAVLHARARVPNRPASVGSPTVDGSSRPTRATNKLETALDPIVPIRVETVVPLLVVPNPSCAIPRTHRSARVVPAYRAFPHTRDTQKTSDLPGSFLWQVFACIPFSTILVYPQHHTRLPFQGISMVTPVPHNPFRTEGKEPWRRPGGPSGGPPPLHHPPHSSRAWTVWVTVLTVVTATACVLGYGRPSPTISTTLTTSSLPNAPTRPRSAGGVRGQSARASDAVVGETSARVGTSPEAAEQAEQRTDEATWEEERLARERVRPEDKSYVNLFPADVTSKHLIDAAKGKVKKRNDKQEVLTGDHVFGRDPEEATDEEETEEQKEREEPVVDEPDEPRQAPEVQLVHTEKMVAEVAAAEDEKQKQNAQDNTNPELRDSVASAKALASSEANSTSTTANNNNNTTGSEPMGTSEDASHKVDSQPAPTVVLPREDAIRES</sequence>
<gene>
    <name evidence="2" type="ORF">PHATRDRAFT_46301</name>
</gene>
<feature type="compositionally biased region" description="Low complexity" evidence="1">
    <location>
        <begin position="284"/>
        <end position="298"/>
    </location>
</feature>
<feature type="compositionally biased region" description="Basic and acidic residues" evidence="1">
    <location>
        <begin position="335"/>
        <end position="346"/>
    </location>
</feature>
<feature type="region of interest" description="Disordered" evidence="1">
    <location>
        <begin position="284"/>
        <end position="346"/>
    </location>
</feature>
<feature type="region of interest" description="Disordered" evidence="1">
    <location>
        <begin position="224"/>
        <end position="253"/>
    </location>
</feature>
<feature type="region of interest" description="Disordered" evidence="1">
    <location>
        <begin position="379"/>
        <end position="529"/>
    </location>
</feature>
<dbReference type="HOGENOM" id="CLU_516296_0_0_1"/>
<name>B7G0S0_PHATC</name>
<feature type="compositionally biased region" description="Acidic residues" evidence="1">
    <location>
        <begin position="404"/>
        <end position="413"/>
    </location>
</feature>
<evidence type="ECO:0000313" key="3">
    <source>
        <dbReference type="Proteomes" id="UP000000759"/>
    </source>
</evidence>
<reference evidence="3" key="2">
    <citation type="submission" date="2008-08" db="EMBL/GenBank/DDBJ databases">
        <authorList>
            <consortium name="Diatom Consortium"/>
            <person name="Grigoriev I."/>
            <person name="Grimwood J."/>
            <person name="Kuo A."/>
            <person name="Otillar R.P."/>
            <person name="Salamov A."/>
            <person name="Detter J.C."/>
            <person name="Lindquist E."/>
            <person name="Shapiro H."/>
            <person name="Lucas S."/>
            <person name="Glavina del Rio T."/>
            <person name="Pitluck S."/>
            <person name="Rokhsar D."/>
            <person name="Bowler C."/>
        </authorList>
    </citation>
    <scope>GENOME REANNOTATION</scope>
    <source>
        <strain evidence="3">CCAP 1055/1</strain>
    </source>
</reference>
<dbReference type="EMBL" id="CM000612">
    <property type="protein sequence ID" value="EEC47938.1"/>
    <property type="molecule type" value="Genomic_DNA"/>
</dbReference>
<dbReference type="PaxDb" id="2850-Phatr46301"/>
<accession>B7G0S0</accession>
<organism evidence="2 3">
    <name type="scientific">Phaeodactylum tricornutum (strain CCAP 1055/1)</name>
    <dbReference type="NCBI Taxonomy" id="556484"/>
    <lineage>
        <taxon>Eukaryota</taxon>
        <taxon>Sar</taxon>
        <taxon>Stramenopiles</taxon>
        <taxon>Ochrophyta</taxon>
        <taxon>Bacillariophyta</taxon>
        <taxon>Bacillariophyceae</taxon>
        <taxon>Bacillariophycidae</taxon>
        <taxon>Naviculales</taxon>
        <taxon>Phaeodactylaceae</taxon>
        <taxon>Phaeodactylum</taxon>
    </lineage>
</organism>
<dbReference type="AlphaFoldDB" id="B7G0S0"/>
<evidence type="ECO:0000313" key="2">
    <source>
        <dbReference type="EMBL" id="EEC47938.1"/>
    </source>
</evidence>
<reference evidence="2 3" key="1">
    <citation type="journal article" date="2008" name="Nature">
        <title>The Phaeodactylum genome reveals the evolutionary history of diatom genomes.</title>
        <authorList>
            <person name="Bowler C."/>
            <person name="Allen A.E."/>
            <person name="Badger J.H."/>
            <person name="Grimwood J."/>
            <person name="Jabbari K."/>
            <person name="Kuo A."/>
            <person name="Maheswari U."/>
            <person name="Martens C."/>
            <person name="Maumus F."/>
            <person name="Otillar R.P."/>
            <person name="Rayko E."/>
            <person name="Salamov A."/>
            <person name="Vandepoele K."/>
            <person name="Beszteri B."/>
            <person name="Gruber A."/>
            <person name="Heijde M."/>
            <person name="Katinka M."/>
            <person name="Mock T."/>
            <person name="Valentin K."/>
            <person name="Verret F."/>
            <person name="Berges J.A."/>
            <person name="Brownlee C."/>
            <person name="Cadoret J.P."/>
            <person name="Chiovitti A."/>
            <person name="Choi C.J."/>
            <person name="Coesel S."/>
            <person name="De Martino A."/>
            <person name="Detter J.C."/>
            <person name="Durkin C."/>
            <person name="Falciatore A."/>
            <person name="Fournet J."/>
            <person name="Haruta M."/>
            <person name="Huysman M.J."/>
            <person name="Jenkins B.D."/>
            <person name="Jiroutova K."/>
            <person name="Jorgensen R.E."/>
            <person name="Joubert Y."/>
            <person name="Kaplan A."/>
            <person name="Kroger N."/>
            <person name="Kroth P.G."/>
            <person name="La Roche J."/>
            <person name="Lindquist E."/>
            <person name="Lommer M."/>
            <person name="Martin-Jezequel V."/>
            <person name="Lopez P.J."/>
            <person name="Lucas S."/>
            <person name="Mangogna M."/>
            <person name="McGinnis K."/>
            <person name="Medlin L.K."/>
            <person name="Montsant A."/>
            <person name="Oudot-Le Secq M.P."/>
            <person name="Napoli C."/>
            <person name="Obornik M."/>
            <person name="Parker M.S."/>
            <person name="Petit J.L."/>
            <person name="Porcel B.M."/>
            <person name="Poulsen N."/>
            <person name="Robison M."/>
            <person name="Rychlewski L."/>
            <person name="Rynearson T.A."/>
            <person name="Schmutz J."/>
            <person name="Shapiro H."/>
            <person name="Siaut M."/>
            <person name="Stanley M."/>
            <person name="Sussman M.R."/>
            <person name="Taylor A.R."/>
            <person name="Vardi A."/>
            <person name="von Dassow P."/>
            <person name="Vyverman W."/>
            <person name="Willis A."/>
            <person name="Wyrwicz L.S."/>
            <person name="Rokhsar D.S."/>
            <person name="Weissenbach J."/>
            <person name="Armbrust E.V."/>
            <person name="Green B.R."/>
            <person name="Van de Peer Y."/>
            <person name="Grigoriev I.V."/>
        </authorList>
    </citation>
    <scope>NUCLEOTIDE SEQUENCE [LARGE SCALE GENOMIC DNA]</scope>
    <source>
        <strain evidence="2 3">CCAP 1055/1</strain>
    </source>
</reference>